<sequence length="35" mass="4107">MTPEALSLHSNSFYLKISKSRDVVPRNFLDCNFEF</sequence>
<accession>A0A0B0N4D4</accession>
<evidence type="ECO:0000313" key="2">
    <source>
        <dbReference type="EMBL" id="KHG28624.1"/>
    </source>
</evidence>
<protein>
    <submittedName>
        <fullName evidence="1">Uncharacterized protein</fullName>
    </submittedName>
</protein>
<dbReference type="Proteomes" id="UP000032142">
    <property type="component" value="Unassembled WGS sequence"/>
</dbReference>
<name>A0A0B0N4D4_GOSAR</name>
<dbReference type="AlphaFoldDB" id="A0A0B0N4D4"/>
<dbReference type="EMBL" id="KN445764">
    <property type="protein sequence ID" value="KHG28624.1"/>
    <property type="molecule type" value="Genomic_DNA"/>
</dbReference>
<evidence type="ECO:0000313" key="1">
    <source>
        <dbReference type="EMBL" id="KHG07675.1"/>
    </source>
</evidence>
<organism evidence="1 3">
    <name type="scientific">Gossypium arboreum</name>
    <name type="common">Tree cotton</name>
    <name type="synonym">Gossypium nanking</name>
    <dbReference type="NCBI Taxonomy" id="29729"/>
    <lineage>
        <taxon>Eukaryota</taxon>
        <taxon>Viridiplantae</taxon>
        <taxon>Streptophyta</taxon>
        <taxon>Embryophyta</taxon>
        <taxon>Tracheophyta</taxon>
        <taxon>Spermatophyta</taxon>
        <taxon>Magnoliopsida</taxon>
        <taxon>eudicotyledons</taxon>
        <taxon>Gunneridae</taxon>
        <taxon>Pentapetalae</taxon>
        <taxon>rosids</taxon>
        <taxon>malvids</taxon>
        <taxon>Malvales</taxon>
        <taxon>Malvaceae</taxon>
        <taxon>Malvoideae</taxon>
        <taxon>Gossypium</taxon>
    </lineage>
</organism>
<proteinExistence type="predicted"/>
<keyword evidence="3" id="KW-1185">Reference proteome</keyword>
<reference evidence="3" key="2">
    <citation type="submission" date="2014-09" db="EMBL/GenBank/DDBJ databases">
        <authorList>
            <person name="Mudge J."/>
            <person name="Ramaraj T."/>
            <person name="Lindquist I.E."/>
            <person name="Bharti A.K."/>
            <person name="Sundararajan A."/>
            <person name="Cameron C.T."/>
            <person name="Woodward J.E."/>
            <person name="May G.D."/>
            <person name="Brubaker C."/>
            <person name="Broadhvest J."/>
            <person name="Wilkins T.A."/>
        </authorList>
    </citation>
    <scope>NUCLEOTIDE SEQUENCE</scope>
    <source>
        <strain evidence="3">cv. AKA8401</strain>
    </source>
</reference>
<reference evidence="1" key="1">
    <citation type="submission" date="2014-09" db="EMBL/GenBank/DDBJ databases">
        <title>G. arboreum L. cv. AKA8401 A2 genome assembly version 1.0.</title>
        <authorList>
            <person name="Mudge J."/>
            <person name="Ramaraj T."/>
            <person name="Lindquist I.E."/>
            <person name="Bharti A.K."/>
            <person name="Sundararajan A."/>
            <person name="Cameron C.T."/>
            <person name="Woodward J.E."/>
            <person name="May G.D."/>
            <person name="Brubaker C."/>
            <person name="Broadhvest J."/>
            <person name="Wilkins T.A."/>
        </authorList>
    </citation>
    <scope>NUCLEOTIDE SEQUENCE</scope>
</reference>
<dbReference type="EMBL" id="JRRC01479585">
    <property type="protein sequence ID" value="KHG07675.1"/>
    <property type="molecule type" value="Genomic_DNA"/>
</dbReference>
<gene>
    <name evidence="2" type="ORF">F383_09508</name>
    <name evidence="1" type="ORF">F383_34589</name>
</gene>
<evidence type="ECO:0000313" key="3">
    <source>
        <dbReference type="Proteomes" id="UP000032142"/>
    </source>
</evidence>